<keyword evidence="3" id="KW-1185">Reference proteome</keyword>
<gene>
    <name evidence="2" type="ordered locus">Snov_3304</name>
</gene>
<name>D7A8P4_ANCN5</name>
<protein>
    <submittedName>
        <fullName evidence="2">CUB and Sushi multiple domains 1-like protein</fullName>
    </submittedName>
</protein>
<evidence type="ECO:0000313" key="3">
    <source>
        <dbReference type="Proteomes" id="UP000006633"/>
    </source>
</evidence>
<dbReference type="Proteomes" id="UP000006633">
    <property type="component" value="Chromosome"/>
</dbReference>
<reference evidence="2 3" key="1">
    <citation type="journal article" date="2012" name="Stand. Genomic Sci.">
        <title>Complete genome sequence of the facultatively chemolithoautotrophic and methylotrophic alpha Proteobacterium Starkeya novella type strain (ATCC 8093(T)).</title>
        <authorList>
            <person name="Kappler U."/>
            <person name="Davenport K."/>
            <person name="Beatson S."/>
            <person name="Lucas S."/>
            <person name="Lapidus A."/>
            <person name="Copeland A."/>
            <person name="Berry K.W."/>
            <person name="Glavina Del Rio T."/>
            <person name="Hammon N."/>
            <person name="Dalin E."/>
            <person name="Tice H."/>
            <person name="Pitluck S."/>
            <person name="Richardson P."/>
            <person name="Bruce D."/>
            <person name="Goodwin L.A."/>
            <person name="Han C."/>
            <person name="Tapia R."/>
            <person name="Detter J.C."/>
            <person name="Chang Y.J."/>
            <person name="Jeffries C.D."/>
            <person name="Land M."/>
            <person name="Hauser L."/>
            <person name="Kyrpides N.C."/>
            <person name="Goker M."/>
            <person name="Ivanova N."/>
            <person name="Klenk H.P."/>
            <person name="Woyke T."/>
        </authorList>
    </citation>
    <scope>NUCLEOTIDE SEQUENCE [LARGE SCALE GENOMIC DNA]</scope>
    <source>
        <strain evidence="3">ATCC 8093 / DSM 506 / JCM 20403 / CCM 1077 / IAM 12100 / NBRC 12443 / NCIMB 10456</strain>
    </source>
</reference>
<feature type="compositionally biased region" description="Polar residues" evidence="1">
    <location>
        <begin position="10"/>
        <end position="22"/>
    </location>
</feature>
<evidence type="ECO:0000256" key="1">
    <source>
        <dbReference type="SAM" id="MobiDB-lite"/>
    </source>
</evidence>
<organism evidence="2 3">
    <name type="scientific">Ancylobacter novellus (strain ATCC 8093 / DSM 506 / JCM 20403 / CCM 1077 / IAM 12100 / NBRC 12443 / NCIMB 10456)</name>
    <name type="common">Starkeya novella</name>
    <dbReference type="NCBI Taxonomy" id="639283"/>
    <lineage>
        <taxon>Bacteria</taxon>
        <taxon>Pseudomonadati</taxon>
        <taxon>Pseudomonadota</taxon>
        <taxon>Alphaproteobacteria</taxon>
        <taxon>Hyphomicrobiales</taxon>
        <taxon>Xanthobacteraceae</taxon>
        <taxon>Ancylobacter</taxon>
    </lineage>
</organism>
<accession>D7A8P4</accession>
<dbReference type="EMBL" id="CP002026">
    <property type="protein sequence ID" value="ADH90578.1"/>
    <property type="molecule type" value="Genomic_DNA"/>
</dbReference>
<feature type="region of interest" description="Disordered" evidence="1">
    <location>
        <begin position="1"/>
        <end position="30"/>
    </location>
</feature>
<dbReference type="KEGG" id="sno:Snov_3304"/>
<dbReference type="HOGENOM" id="CLU_3048226_0_0_5"/>
<dbReference type="AlphaFoldDB" id="D7A8P4"/>
<evidence type="ECO:0000313" key="2">
    <source>
        <dbReference type="EMBL" id="ADH90578.1"/>
    </source>
</evidence>
<sequence length="54" mass="5946">MLRCERSEPRSTQARSQTQNGPESPPGRVMFRGKNLAARRQEPLLSVCTGFAAA</sequence>
<proteinExistence type="predicted"/>